<feature type="region of interest" description="Disordered" evidence="1">
    <location>
        <begin position="416"/>
        <end position="623"/>
    </location>
</feature>
<dbReference type="AlphaFoldDB" id="A0A8C3BPH8"/>
<dbReference type="InterPro" id="IPR043444">
    <property type="entry name" value="TESPA1-like"/>
</dbReference>
<protein>
    <recommendedName>
        <fullName evidence="2">ITPR-interacting domain-containing protein</fullName>
    </recommendedName>
</protein>
<feature type="domain" description="ITPR-interacting" evidence="2">
    <location>
        <begin position="142"/>
        <end position="303"/>
    </location>
</feature>
<sequence length="623" mass="66405">MEGASVLSPSSWEKRRAWVRQSRCWRTTVVEEEAAAAMQDVPELQPPHLDDVFLEGHPWRCCRRSWACWVPTVRGVWGAARMGRRGVVPMCPQRPPPGSRPRSLAGCRSSSASFEDDLTLGAEALLLPGDDKATGRVFRGKQLHLGHSMASSALSSLTNKTGSSISEVLEWRQADAEEILYSLGFVQSEPGAVARIPARFFSAPSRAKGIDFQLFLKAQVRRMEMEDPCLMLASRFQQVQALAATADAFFCLYSYVSKTPVQRISPSRLAWADPDVPNIRLPPAQPAVLSPGDRLKKAVAKMCLYTAPRAGDTPRGAGALGRVVQEVLERAREERFRFDPPDGEGGERDIAGVPLGTSPHGARGSPPAPPWPEGGVPECHRQPGLSPRLSPEGMDTAEERPRCLSPSLGGLPWAGGAPCPVGTGQGGTEDGQPWGDLASSPAPCAAATGGGWVCATPEQPGAEGDSGFGSSPWGSSPGGKEGAEPPGEPLDSCGASSPWCHQPRDGGQRVRQSRGRHRGGDPRDSGRWQGDARGLHPQGKALALGGLSPHHPSWAETRCGEAPDSFEMEEVPSAGEDDGDAHEETGCSLPPSLRVRRSLMLQGCSGHSDSSGFVEEPLPEQTP</sequence>
<dbReference type="GO" id="GO:0005102">
    <property type="term" value="F:signaling receptor binding"/>
    <property type="evidence" value="ECO:0007669"/>
    <property type="project" value="InterPro"/>
</dbReference>
<organism evidence="3 4">
    <name type="scientific">Cairina moschata</name>
    <name type="common">Muscovy duck</name>
    <dbReference type="NCBI Taxonomy" id="8855"/>
    <lineage>
        <taxon>Eukaryota</taxon>
        <taxon>Metazoa</taxon>
        <taxon>Chordata</taxon>
        <taxon>Craniata</taxon>
        <taxon>Vertebrata</taxon>
        <taxon>Euteleostomi</taxon>
        <taxon>Archelosauria</taxon>
        <taxon>Archosauria</taxon>
        <taxon>Dinosauria</taxon>
        <taxon>Saurischia</taxon>
        <taxon>Theropoda</taxon>
        <taxon>Coelurosauria</taxon>
        <taxon>Aves</taxon>
        <taxon>Neognathae</taxon>
        <taxon>Galloanserae</taxon>
        <taxon>Anseriformes</taxon>
        <taxon>Anatidae</taxon>
        <taxon>Anatinae</taxon>
        <taxon>Cairina</taxon>
    </lineage>
</organism>
<dbReference type="Pfam" id="PF14722">
    <property type="entry name" value="KRAP_IP3R_bind"/>
    <property type="match status" value="1"/>
</dbReference>
<accession>A0A8C3BPH8</accession>
<dbReference type="PANTHER" id="PTHR17469">
    <property type="entry name" value="SPERM SPECIFIC ANTIGEN 2-RELATED"/>
    <property type="match status" value="1"/>
</dbReference>
<keyword evidence="4" id="KW-1185">Reference proteome</keyword>
<evidence type="ECO:0000313" key="4">
    <source>
        <dbReference type="Proteomes" id="UP000694556"/>
    </source>
</evidence>
<feature type="compositionally biased region" description="Basic and acidic residues" evidence="1">
    <location>
        <begin position="337"/>
        <end position="350"/>
    </location>
</feature>
<feature type="compositionally biased region" description="Acidic residues" evidence="1">
    <location>
        <begin position="564"/>
        <end position="581"/>
    </location>
</feature>
<evidence type="ECO:0000256" key="1">
    <source>
        <dbReference type="SAM" id="MobiDB-lite"/>
    </source>
</evidence>
<dbReference type="PANTHER" id="PTHR17469:SF1">
    <property type="entry name" value="PROTEIN TESPA1"/>
    <property type="match status" value="1"/>
</dbReference>
<evidence type="ECO:0000259" key="2">
    <source>
        <dbReference type="SMART" id="SM01257"/>
    </source>
</evidence>
<dbReference type="SMART" id="SM01257">
    <property type="entry name" value="KRAP_IP3R_bind"/>
    <property type="match status" value="1"/>
</dbReference>
<feature type="region of interest" description="Disordered" evidence="1">
    <location>
        <begin position="337"/>
        <end position="401"/>
    </location>
</feature>
<dbReference type="Proteomes" id="UP000694556">
    <property type="component" value="Unassembled WGS sequence"/>
</dbReference>
<dbReference type="Ensembl" id="ENSCMMT00000008942.1">
    <property type="protein sequence ID" value="ENSCMMP00000008119.1"/>
    <property type="gene ID" value="ENSCMMG00000005140.1"/>
</dbReference>
<dbReference type="InterPro" id="IPR029325">
    <property type="entry name" value="ITPR-bd"/>
</dbReference>
<reference evidence="3" key="1">
    <citation type="submission" date="2025-08" db="UniProtKB">
        <authorList>
            <consortium name="Ensembl"/>
        </authorList>
    </citation>
    <scope>IDENTIFICATION</scope>
</reference>
<name>A0A8C3BPH8_CAIMO</name>
<reference evidence="3" key="2">
    <citation type="submission" date="2025-09" db="UniProtKB">
        <authorList>
            <consortium name="Ensembl"/>
        </authorList>
    </citation>
    <scope>IDENTIFICATION</scope>
</reference>
<proteinExistence type="predicted"/>
<evidence type="ECO:0000313" key="3">
    <source>
        <dbReference type="Ensembl" id="ENSCMMP00000008119.1"/>
    </source>
</evidence>